<keyword evidence="2" id="KW-1185">Reference proteome</keyword>
<name>A0A4R5DM43_9BACT</name>
<accession>A0A4R5DM43</accession>
<comment type="caution">
    <text evidence="1">The sequence shown here is derived from an EMBL/GenBank/DDBJ whole genome shotgun (WGS) entry which is preliminary data.</text>
</comment>
<dbReference type="RefSeq" id="WP_131959865.1">
    <property type="nucleotide sequence ID" value="NZ_SMFL01000007.1"/>
</dbReference>
<evidence type="ECO:0000313" key="2">
    <source>
        <dbReference type="Proteomes" id="UP000294850"/>
    </source>
</evidence>
<gene>
    <name evidence="1" type="ORF">E0F88_18975</name>
</gene>
<dbReference type="OrthoDB" id="9798438at2"/>
<protein>
    <submittedName>
        <fullName evidence="1">PE-PGRS family protein</fullName>
    </submittedName>
</protein>
<dbReference type="EMBL" id="SMFL01000007">
    <property type="protein sequence ID" value="TDE13144.1"/>
    <property type="molecule type" value="Genomic_DNA"/>
</dbReference>
<proteinExistence type="predicted"/>
<evidence type="ECO:0000313" key="1">
    <source>
        <dbReference type="EMBL" id="TDE13144.1"/>
    </source>
</evidence>
<organism evidence="1 2">
    <name type="scientific">Dyadobacter psychrotolerans</name>
    <dbReference type="NCBI Taxonomy" id="2541721"/>
    <lineage>
        <taxon>Bacteria</taxon>
        <taxon>Pseudomonadati</taxon>
        <taxon>Bacteroidota</taxon>
        <taxon>Cytophagia</taxon>
        <taxon>Cytophagales</taxon>
        <taxon>Spirosomataceae</taxon>
        <taxon>Dyadobacter</taxon>
    </lineage>
</organism>
<dbReference type="PROSITE" id="PS51257">
    <property type="entry name" value="PROKAR_LIPOPROTEIN"/>
    <property type="match status" value="1"/>
</dbReference>
<dbReference type="AlphaFoldDB" id="A0A4R5DM43"/>
<dbReference type="Proteomes" id="UP000294850">
    <property type="component" value="Unassembled WGS sequence"/>
</dbReference>
<reference evidence="1 2" key="1">
    <citation type="submission" date="2019-03" db="EMBL/GenBank/DDBJ databases">
        <title>Dyadobacter AR-3-6 sp. nov., isolated from arctic soil.</title>
        <authorList>
            <person name="Chaudhary D.K."/>
        </authorList>
    </citation>
    <scope>NUCLEOTIDE SEQUENCE [LARGE SCALE GENOMIC DNA]</scope>
    <source>
        <strain evidence="1 2">AR-3-6</strain>
    </source>
</reference>
<sequence length="305" mass="33425">MNKNKTGIPQTITMLLLLITCFIIACDSNPGPSEGRSDQFETAPQKFDITPGLIDEASGLAASVNMDGYLWTHQDSGQPASLYLVSGDGKSIKEFNIPGAVNHDWEDMTKGPGPRDGTNYLYIGDIGNNNPPMTETNIIYRIPEINNITASFEGSQLEKITFKYPDGPRDAETLLLDPVTKDIFVISKESGQTGIYRLAYPQSTTGVMTAEKTGTIPAVNTATSGDIASDGAEILIRTYLTTYYWKRKTGETVAQALSQNALKQHSVVLEPQGEGISFDRQNNGFYSISEKGNAQRVTLNYYKRK</sequence>